<protein>
    <submittedName>
        <fullName evidence="2">Uncharacterized protein</fullName>
    </submittedName>
</protein>
<sequence length="86" mass="9800">EHHFQQVRLFAKTAAATGVELEQVKDTLHTFKNRTYVAEENEREMKKKIGTPEEEEMQEVEDPTATPKDSLIGPVESTDPAIMRTD</sequence>
<gene>
    <name evidence="2" type="ORF">FRX31_020216</name>
</gene>
<feature type="compositionally biased region" description="Acidic residues" evidence="1">
    <location>
        <begin position="52"/>
        <end position="62"/>
    </location>
</feature>
<dbReference type="EMBL" id="JABWDY010024494">
    <property type="protein sequence ID" value="KAF5190197.1"/>
    <property type="molecule type" value="Genomic_DNA"/>
</dbReference>
<evidence type="ECO:0000256" key="1">
    <source>
        <dbReference type="SAM" id="MobiDB-lite"/>
    </source>
</evidence>
<name>A0A7J6VZR5_THATH</name>
<dbReference type="AlphaFoldDB" id="A0A7J6VZR5"/>
<feature type="region of interest" description="Disordered" evidence="1">
    <location>
        <begin position="39"/>
        <end position="86"/>
    </location>
</feature>
<evidence type="ECO:0000313" key="3">
    <source>
        <dbReference type="Proteomes" id="UP000554482"/>
    </source>
</evidence>
<dbReference type="Proteomes" id="UP000554482">
    <property type="component" value="Unassembled WGS sequence"/>
</dbReference>
<comment type="caution">
    <text evidence="2">The sequence shown here is derived from an EMBL/GenBank/DDBJ whole genome shotgun (WGS) entry which is preliminary data.</text>
</comment>
<reference evidence="2 3" key="1">
    <citation type="submission" date="2020-06" db="EMBL/GenBank/DDBJ databases">
        <title>Transcriptomic and genomic resources for Thalictrum thalictroides and T. hernandezii: Facilitating candidate gene discovery in an emerging model plant lineage.</title>
        <authorList>
            <person name="Arias T."/>
            <person name="Riano-Pachon D.M."/>
            <person name="Di Stilio V.S."/>
        </authorList>
    </citation>
    <scope>NUCLEOTIDE SEQUENCE [LARGE SCALE GENOMIC DNA]</scope>
    <source>
        <strain evidence="3">cv. WT478/WT964</strain>
        <tissue evidence="2">Leaves</tissue>
    </source>
</reference>
<keyword evidence="3" id="KW-1185">Reference proteome</keyword>
<organism evidence="2 3">
    <name type="scientific">Thalictrum thalictroides</name>
    <name type="common">Rue-anemone</name>
    <name type="synonym">Anemone thalictroides</name>
    <dbReference type="NCBI Taxonomy" id="46969"/>
    <lineage>
        <taxon>Eukaryota</taxon>
        <taxon>Viridiplantae</taxon>
        <taxon>Streptophyta</taxon>
        <taxon>Embryophyta</taxon>
        <taxon>Tracheophyta</taxon>
        <taxon>Spermatophyta</taxon>
        <taxon>Magnoliopsida</taxon>
        <taxon>Ranunculales</taxon>
        <taxon>Ranunculaceae</taxon>
        <taxon>Thalictroideae</taxon>
        <taxon>Thalictrum</taxon>
    </lineage>
</organism>
<proteinExistence type="predicted"/>
<feature type="non-terminal residue" evidence="2">
    <location>
        <position position="86"/>
    </location>
</feature>
<accession>A0A7J6VZR5</accession>
<evidence type="ECO:0000313" key="2">
    <source>
        <dbReference type="EMBL" id="KAF5190197.1"/>
    </source>
</evidence>